<proteinExistence type="predicted"/>
<evidence type="ECO:0000256" key="1">
    <source>
        <dbReference type="SAM" id="Coils"/>
    </source>
</evidence>
<feature type="coiled-coil region" evidence="1">
    <location>
        <begin position="73"/>
        <end position="135"/>
    </location>
</feature>
<feature type="region of interest" description="Disordered" evidence="2">
    <location>
        <begin position="354"/>
        <end position="453"/>
    </location>
</feature>
<gene>
    <name evidence="3" type="ORF">HDU87_005138</name>
</gene>
<name>A0AAD5TR88_9FUNG</name>
<dbReference type="PANTHER" id="PTHR37736:SF1">
    <property type="entry name" value="GLYCINE-RICH PROTEIN"/>
    <property type="match status" value="1"/>
</dbReference>
<comment type="caution">
    <text evidence="3">The sequence shown here is derived from an EMBL/GenBank/DDBJ whole genome shotgun (WGS) entry which is preliminary data.</text>
</comment>
<dbReference type="PANTHER" id="PTHR37736">
    <property type="entry name" value="GLYCINE-RICH PROTEIN"/>
    <property type="match status" value="1"/>
</dbReference>
<feature type="region of interest" description="Disordered" evidence="2">
    <location>
        <begin position="1"/>
        <end position="68"/>
    </location>
</feature>
<feature type="compositionally biased region" description="Basic residues" evidence="2">
    <location>
        <begin position="20"/>
        <end position="29"/>
    </location>
</feature>
<accession>A0AAD5TR88</accession>
<dbReference type="AlphaFoldDB" id="A0AAD5TR88"/>
<evidence type="ECO:0000313" key="4">
    <source>
        <dbReference type="Proteomes" id="UP001212152"/>
    </source>
</evidence>
<dbReference type="EMBL" id="JADGJQ010000004">
    <property type="protein sequence ID" value="KAJ3184291.1"/>
    <property type="molecule type" value="Genomic_DNA"/>
</dbReference>
<sequence length="453" mass="48060">MLSEPTKHTPAADARAPPKLNRKARRSQNRLKAEISEAFVNESPLGDHNVQSATAAAAAEPDTPQDESKGVYAEVINKKLRALRKKLTKLEKYEHLPTAELNVDQIQALDKKPEIVAAAKELEEAVKLIVVAEAEEAKCFAAGQRAAEEKTKQRIAAAVEECKNEQAAKTRETLKLFHVLNVLLPKLNTTTTPIREEQYNALCYARAQLTGLGMDANENSMDFLESAEEYLQKYLVASKDPIAEHFSFSFADLADAANLVLNPPPAPKFGMASGPEVPAESASFFSAGPAHEEEGTIEALESVFGSAGPAYGSLNSISFFSPSEVLVSTADFITEDDEVTTELIVETVSITPTDVAATSDGPAPANAPTEDEKTDAAPAPEPDATVDDGAIQGQTQQPRQQNANRGRGGYRARGRGGDRGGRGGAGYHGGHRGRGRGGAGQGVKNGGASSGSQ</sequence>
<feature type="compositionally biased region" description="Gly residues" evidence="2">
    <location>
        <begin position="436"/>
        <end position="453"/>
    </location>
</feature>
<feature type="compositionally biased region" description="Polar residues" evidence="2">
    <location>
        <begin position="392"/>
        <end position="404"/>
    </location>
</feature>
<keyword evidence="1" id="KW-0175">Coiled coil</keyword>
<dbReference type="Proteomes" id="UP001212152">
    <property type="component" value="Unassembled WGS sequence"/>
</dbReference>
<keyword evidence="4" id="KW-1185">Reference proteome</keyword>
<protein>
    <submittedName>
        <fullName evidence="3">Uncharacterized protein</fullName>
    </submittedName>
</protein>
<evidence type="ECO:0000313" key="3">
    <source>
        <dbReference type="EMBL" id="KAJ3184291.1"/>
    </source>
</evidence>
<reference evidence="3" key="1">
    <citation type="submission" date="2020-05" db="EMBL/GenBank/DDBJ databases">
        <title>Phylogenomic resolution of chytrid fungi.</title>
        <authorList>
            <person name="Stajich J.E."/>
            <person name="Amses K."/>
            <person name="Simmons R."/>
            <person name="Seto K."/>
            <person name="Myers J."/>
            <person name="Bonds A."/>
            <person name="Quandt C.A."/>
            <person name="Barry K."/>
            <person name="Liu P."/>
            <person name="Grigoriev I."/>
            <person name="Longcore J.E."/>
            <person name="James T.Y."/>
        </authorList>
    </citation>
    <scope>NUCLEOTIDE SEQUENCE</scope>
    <source>
        <strain evidence="3">JEL0379</strain>
    </source>
</reference>
<evidence type="ECO:0000256" key="2">
    <source>
        <dbReference type="SAM" id="MobiDB-lite"/>
    </source>
</evidence>
<organism evidence="3 4">
    <name type="scientific">Geranomyces variabilis</name>
    <dbReference type="NCBI Taxonomy" id="109894"/>
    <lineage>
        <taxon>Eukaryota</taxon>
        <taxon>Fungi</taxon>
        <taxon>Fungi incertae sedis</taxon>
        <taxon>Chytridiomycota</taxon>
        <taxon>Chytridiomycota incertae sedis</taxon>
        <taxon>Chytridiomycetes</taxon>
        <taxon>Spizellomycetales</taxon>
        <taxon>Powellomycetaceae</taxon>
        <taxon>Geranomyces</taxon>
    </lineage>
</organism>